<dbReference type="Proteomes" id="UP000008144">
    <property type="component" value="Chromosome 9"/>
</dbReference>
<accession>F6YIP1</accession>
<protein>
    <submittedName>
        <fullName evidence="1">Uncharacterized protein</fullName>
    </submittedName>
</protein>
<dbReference type="EMBL" id="EAAA01002915">
    <property type="status" value="NOT_ANNOTATED_CDS"/>
    <property type="molecule type" value="Genomic_DNA"/>
</dbReference>
<reference evidence="1" key="2">
    <citation type="journal article" date="2008" name="Genome Biol.">
        <title>Improved genome assembly and evidence-based global gene model set for the chordate Ciona intestinalis: new insight into intron and operon populations.</title>
        <authorList>
            <person name="Satou Y."/>
            <person name="Mineta K."/>
            <person name="Ogasawara M."/>
            <person name="Sasakura Y."/>
            <person name="Shoguchi E."/>
            <person name="Ueno K."/>
            <person name="Yamada L."/>
            <person name="Matsumoto J."/>
            <person name="Wasserscheid J."/>
            <person name="Dewar K."/>
            <person name="Wiley G.B."/>
            <person name="Macmil S.L."/>
            <person name="Roe B.A."/>
            <person name="Zeller R.W."/>
            <person name="Hastings K.E."/>
            <person name="Lemaire P."/>
            <person name="Lindquist E."/>
            <person name="Endo T."/>
            <person name="Hotta K."/>
            <person name="Inaba K."/>
        </authorList>
    </citation>
    <scope>NUCLEOTIDE SEQUENCE [LARGE SCALE GENOMIC DNA]</scope>
    <source>
        <strain evidence="1">wild type</strain>
    </source>
</reference>
<reference evidence="1" key="3">
    <citation type="submission" date="2025-08" db="UniProtKB">
        <authorList>
            <consortium name="Ensembl"/>
        </authorList>
    </citation>
    <scope>IDENTIFICATION</scope>
</reference>
<sequence length="112" mass="13115">MTVFFPPTRNQEIKPKEADLYLNSVCGRNRLIMNQENHQTRTPVGGEGSHIQLLAESHSRWIIYTNLNNLIITRKIWKKSWTSAPWYSALYKLPKDAQSRNLLLLHNLQMLL</sequence>
<organism evidence="1 2">
    <name type="scientific">Ciona intestinalis</name>
    <name type="common">Transparent sea squirt</name>
    <name type="synonym">Ascidia intestinalis</name>
    <dbReference type="NCBI Taxonomy" id="7719"/>
    <lineage>
        <taxon>Eukaryota</taxon>
        <taxon>Metazoa</taxon>
        <taxon>Chordata</taxon>
        <taxon>Tunicata</taxon>
        <taxon>Ascidiacea</taxon>
        <taxon>Phlebobranchia</taxon>
        <taxon>Cionidae</taxon>
        <taxon>Ciona</taxon>
    </lineage>
</organism>
<evidence type="ECO:0000313" key="2">
    <source>
        <dbReference type="Proteomes" id="UP000008144"/>
    </source>
</evidence>
<dbReference type="AlphaFoldDB" id="F6YIP1"/>
<dbReference type="InParanoid" id="F6YIP1"/>
<reference evidence="2" key="1">
    <citation type="journal article" date="2002" name="Science">
        <title>The draft genome of Ciona intestinalis: insights into chordate and vertebrate origins.</title>
        <authorList>
            <person name="Dehal P."/>
            <person name="Satou Y."/>
            <person name="Campbell R.K."/>
            <person name="Chapman J."/>
            <person name="Degnan B."/>
            <person name="De Tomaso A."/>
            <person name="Davidson B."/>
            <person name="Di Gregorio A."/>
            <person name="Gelpke M."/>
            <person name="Goodstein D.M."/>
            <person name="Harafuji N."/>
            <person name="Hastings K.E."/>
            <person name="Ho I."/>
            <person name="Hotta K."/>
            <person name="Huang W."/>
            <person name="Kawashima T."/>
            <person name="Lemaire P."/>
            <person name="Martinez D."/>
            <person name="Meinertzhagen I.A."/>
            <person name="Necula S."/>
            <person name="Nonaka M."/>
            <person name="Putnam N."/>
            <person name="Rash S."/>
            <person name="Saiga H."/>
            <person name="Satake M."/>
            <person name="Terry A."/>
            <person name="Yamada L."/>
            <person name="Wang H.G."/>
            <person name="Awazu S."/>
            <person name="Azumi K."/>
            <person name="Boore J."/>
            <person name="Branno M."/>
            <person name="Chin-Bow S."/>
            <person name="DeSantis R."/>
            <person name="Doyle S."/>
            <person name="Francino P."/>
            <person name="Keys D.N."/>
            <person name="Haga S."/>
            <person name="Hayashi H."/>
            <person name="Hino K."/>
            <person name="Imai K.S."/>
            <person name="Inaba K."/>
            <person name="Kano S."/>
            <person name="Kobayashi K."/>
            <person name="Kobayashi M."/>
            <person name="Lee B.I."/>
            <person name="Makabe K.W."/>
            <person name="Manohar C."/>
            <person name="Matassi G."/>
            <person name="Medina M."/>
            <person name="Mochizuki Y."/>
            <person name="Mount S."/>
            <person name="Morishita T."/>
            <person name="Miura S."/>
            <person name="Nakayama A."/>
            <person name="Nishizaka S."/>
            <person name="Nomoto H."/>
            <person name="Ohta F."/>
            <person name="Oishi K."/>
            <person name="Rigoutsos I."/>
            <person name="Sano M."/>
            <person name="Sasaki A."/>
            <person name="Sasakura Y."/>
            <person name="Shoguchi E."/>
            <person name="Shin-i T."/>
            <person name="Spagnuolo A."/>
            <person name="Stainier D."/>
            <person name="Suzuki M.M."/>
            <person name="Tassy O."/>
            <person name="Takatori N."/>
            <person name="Tokuoka M."/>
            <person name="Yagi K."/>
            <person name="Yoshizaki F."/>
            <person name="Wada S."/>
            <person name="Zhang C."/>
            <person name="Hyatt P.D."/>
            <person name="Larimer F."/>
            <person name="Detter C."/>
            <person name="Doggett N."/>
            <person name="Glavina T."/>
            <person name="Hawkins T."/>
            <person name="Richardson P."/>
            <person name="Lucas S."/>
            <person name="Kohara Y."/>
            <person name="Levine M."/>
            <person name="Satoh N."/>
            <person name="Rokhsar D.S."/>
        </authorList>
    </citation>
    <scope>NUCLEOTIDE SEQUENCE [LARGE SCALE GENOMIC DNA]</scope>
</reference>
<dbReference type="HOGENOM" id="CLU_2144976_0_0_1"/>
<dbReference type="Ensembl" id="ENSCINT00000003341.3">
    <property type="protein sequence ID" value="ENSCINP00000003341.3"/>
    <property type="gene ID" value="ENSCING00000001657.3"/>
</dbReference>
<proteinExistence type="predicted"/>
<evidence type="ECO:0000313" key="1">
    <source>
        <dbReference type="Ensembl" id="ENSCINP00000003341.3"/>
    </source>
</evidence>
<name>F6YIP1_CIOIN</name>
<keyword evidence="2" id="KW-1185">Reference proteome</keyword>
<reference evidence="1" key="4">
    <citation type="submission" date="2025-09" db="UniProtKB">
        <authorList>
            <consortium name="Ensembl"/>
        </authorList>
    </citation>
    <scope>IDENTIFICATION</scope>
</reference>